<dbReference type="Proteomes" id="UP000588068">
    <property type="component" value="Unassembled WGS sequence"/>
</dbReference>
<protein>
    <recommendedName>
        <fullName evidence="3">Conjugal transfer protein</fullName>
    </recommendedName>
</protein>
<name>A0A841HV40_9GAMM</name>
<comment type="caution">
    <text evidence="1">The sequence shown here is derived from an EMBL/GenBank/DDBJ whole genome shotgun (WGS) entry which is preliminary data.</text>
</comment>
<dbReference type="AlphaFoldDB" id="A0A841HV40"/>
<reference evidence="1 2" key="1">
    <citation type="submission" date="2020-08" db="EMBL/GenBank/DDBJ databases">
        <title>Genomic Encyclopedia of Type Strains, Phase IV (KMG-IV): sequencing the most valuable type-strain genomes for metagenomic binning, comparative biology and taxonomic classification.</title>
        <authorList>
            <person name="Goeker M."/>
        </authorList>
    </citation>
    <scope>NUCLEOTIDE SEQUENCE [LARGE SCALE GENOMIC DNA]</scope>
    <source>
        <strain evidence="1 2">DSM 26723</strain>
    </source>
</reference>
<sequence>MRPRTRKTLRDRVEAAIARRGDDVFLTREFARLGGEDQIIRALRELVREGRLVRLGYGVYARAERSRLSGRPVLTARDGFAGASREALTKLGVDWQPTEAERAYNEGRSTQVPANAVVRVKGRFARRLGYGGNSLVVERRT</sequence>
<evidence type="ECO:0000313" key="2">
    <source>
        <dbReference type="Proteomes" id="UP000588068"/>
    </source>
</evidence>
<dbReference type="EMBL" id="JACHHZ010000006">
    <property type="protein sequence ID" value="MBB6095832.1"/>
    <property type="molecule type" value="Genomic_DNA"/>
</dbReference>
<dbReference type="RefSeq" id="WP_184335219.1">
    <property type="nucleotide sequence ID" value="NZ_JACHHZ010000006.1"/>
</dbReference>
<gene>
    <name evidence="1" type="ORF">HNQ60_004723</name>
</gene>
<keyword evidence="2" id="KW-1185">Reference proteome</keyword>
<evidence type="ECO:0000313" key="1">
    <source>
        <dbReference type="EMBL" id="MBB6095832.1"/>
    </source>
</evidence>
<proteinExistence type="predicted"/>
<accession>A0A841HV40</accession>
<organism evidence="1 2">
    <name type="scientific">Povalibacter uvarum</name>
    <dbReference type="NCBI Taxonomy" id="732238"/>
    <lineage>
        <taxon>Bacteria</taxon>
        <taxon>Pseudomonadati</taxon>
        <taxon>Pseudomonadota</taxon>
        <taxon>Gammaproteobacteria</taxon>
        <taxon>Steroidobacterales</taxon>
        <taxon>Steroidobacteraceae</taxon>
        <taxon>Povalibacter</taxon>
    </lineage>
</organism>
<evidence type="ECO:0008006" key="3">
    <source>
        <dbReference type="Google" id="ProtNLM"/>
    </source>
</evidence>